<dbReference type="AlphaFoldDB" id="A0A974P644"/>
<evidence type="ECO:0000256" key="7">
    <source>
        <dbReference type="ARBA" id="ARBA00023065"/>
    </source>
</evidence>
<evidence type="ECO:0000256" key="10">
    <source>
        <dbReference type="ARBA" id="ARBA00023237"/>
    </source>
</evidence>
<dbReference type="EMBL" id="CP068570">
    <property type="protein sequence ID" value="QQZ51921.1"/>
    <property type="molecule type" value="Genomic_DNA"/>
</dbReference>
<dbReference type="InterPro" id="IPR039426">
    <property type="entry name" value="TonB-dep_rcpt-like"/>
</dbReference>
<dbReference type="PANTHER" id="PTHR32552">
    <property type="entry name" value="FERRICHROME IRON RECEPTOR-RELATED"/>
    <property type="match status" value="1"/>
</dbReference>
<proteinExistence type="predicted"/>
<organism evidence="12">
    <name type="scientific">Phenylobacterium glaciei</name>
    <dbReference type="NCBI Taxonomy" id="2803784"/>
    <lineage>
        <taxon>Bacteria</taxon>
        <taxon>Pseudomonadati</taxon>
        <taxon>Pseudomonadota</taxon>
        <taxon>Alphaproteobacteria</taxon>
        <taxon>Caulobacterales</taxon>
        <taxon>Caulobacteraceae</taxon>
        <taxon>Phenylobacterium</taxon>
    </lineage>
</organism>
<keyword evidence="2" id="KW-0813">Transport</keyword>
<evidence type="ECO:0000256" key="9">
    <source>
        <dbReference type="ARBA" id="ARBA00023136"/>
    </source>
</evidence>
<evidence type="ECO:0000313" key="12">
    <source>
        <dbReference type="EMBL" id="QQZ51921.1"/>
    </source>
</evidence>
<evidence type="ECO:0000259" key="11">
    <source>
        <dbReference type="Pfam" id="PF00593"/>
    </source>
</evidence>
<keyword evidence="7" id="KW-0406">Ion transport</keyword>
<dbReference type="GO" id="GO:0009279">
    <property type="term" value="C:cell outer membrane"/>
    <property type="evidence" value="ECO:0007669"/>
    <property type="project" value="UniProtKB-SubCell"/>
</dbReference>
<evidence type="ECO:0000256" key="3">
    <source>
        <dbReference type="ARBA" id="ARBA00022452"/>
    </source>
</evidence>
<evidence type="ECO:0000256" key="2">
    <source>
        <dbReference type="ARBA" id="ARBA00022448"/>
    </source>
</evidence>
<evidence type="ECO:0000256" key="8">
    <source>
        <dbReference type="ARBA" id="ARBA00023077"/>
    </source>
</evidence>
<keyword evidence="8" id="KW-0798">TonB box</keyword>
<gene>
    <name evidence="12" type="ORF">JKL49_06750</name>
</gene>
<keyword evidence="6" id="KW-0408">Iron</keyword>
<keyword evidence="5" id="KW-0812">Transmembrane</keyword>
<dbReference type="Gene3D" id="2.40.170.20">
    <property type="entry name" value="TonB-dependent receptor, beta-barrel domain"/>
    <property type="match status" value="1"/>
</dbReference>
<dbReference type="Pfam" id="PF00593">
    <property type="entry name" value="TonB_dep_Rec_b-barrel"/>
    <property type="match status" value="1"/>
</dbReference>
<dbReference type="InterPro" id="IPR036942">
    <property type="entry name" value="Beta-barrel_TonB_sf"/>
</dbReference>
<dbReference type="GO" id="GO:0006826">
    <property type="term" value="P:iron ion transport"/>
    <property type="evidence" value="ECO:0007669"/>
    <property type="project" value="UniProtKB-KW"/>
</dbReference>
<keyword evidence="4" id="KW-0410">Iron transport</keyword>
<comment type="subcellular location">
    <subcellularLocation>
        <location evidence="1">Cell outer membrane</location>
        <topology evidence="1">Multi-pass membrane protein</topology>
    </subcellularLocation>
</comment>
<keyword evidence="10" id="KW-0998">Cell outer membrane</keyword>
<evidence type="ECO:0000256" key="5">
    <source>
        <dbReference type="ARBA" id="ARBA00022692"/>
    </source>
</evidence>
<keyword evidence="12" id="KW-0675">Receptor</keyword>
<dbReference type="PANTHER" id="PTHR32552:SF81">
    <property type="entry name" value="TONB-DEPENDENT OUTER MEMBRANE RECEPTOR"/>
    <property type="match status" value="1"/>
</dbReference>
<feature type="domain" description="TonB-dependent receptor-like beta-barrel" evidence="11">
    <location>
        <begin position="14"/>
        <end position="167"/>
    </location>
</feature>
<protein>
    <submittedName>
        <fullName evidence="12">TonB-dependent receptor</fullName>
    </submittedName>
</protein>
<dbReference type="SUPFAM" id="SSF56935">
    <property type="entry name" value="Porins"/>
    <property type="match status" value="1"/>
</dbReference>
<sequence length="198" mass="22068">MADHRRRRYYTYDLAVQSGTDLPLYNTTVGGRTPVDALVVAYSTVGQKDKGWLYKFNTSYKFSDDVMTYLTISEGYRIGSDNGVTACPVPLPTNKQIVCALPNEMAYQPDKTVNYELGVHSQWFDKRLTLNAALYYIQWKSPQVDSATANGLQPITINGGDAESKGWRSTSPPTCSRASACAAATCTIRRSSWRRPRT</sequence>
<dbReference type="InterPro" id="IPR000531">
    <property type="entry name" value="Beta-barrel_TonB"/>
</dbReference>
<name>A0A974P644_9CAUL</name>
<evidence type="ECO:0000256" key="6">
    <source>
        <dbReference type="ARBA" id="ARBA00023004"/>
    </source>
</evidence>
<accession>A0A974P644</accession>
<evidence type="ECO:0000256" key="1">
    <source>
        <dbReference type="ARBA" id="ARBA00004571"/>
    </source>
</evidence>
<reference evidence="12" key="1">
    <citation type="submission" date="2021-01" db="EMBL/GenBank/DDBJ databases">
        <title>Genome sequence of Phenylobacterium sp. 20VBR1 isolated from a valley glaceir, Ny-Alesund, Svalbard.</title>
        <authorList>
            <person name="Thomas F.A."/>
            <person name="Krishnan K.P."/>
            <person name="Sinha R.K."/>
        </authorList>
    </citation>
    <scope>NUCLEOTIDE SEQUENCE</scope>
    <source>
        <strain evidence="12">20VBR1</strain>
    </source>
</reference>
<keyword evidence="9" id="KW-0472">Membrane</keyword>
<evidence type="ECO:0000256" key="4">
    <source>
        <dbReference type="ARBA" id="ARBA00022496"/>
    </source>
</evidence>
<keyword evidence="3" id="KW-1134">Transmembrane beta strand</keyword>